<protein>
    <submittedName>
        <fullName evidence="2">Uncharacterized protein</fullName>
    </submittedName>
</protein>
<name>A0A4Y2JEJ3_ARAVE</name>
<evidence type="ECO:0000313" key="2">
    <source>
        <dbReference type="EMBL" id="GBM88733.1"/>
    </source>
</evidence>
<proteinExistence type="predicted"/>
<organism evidence="2 3">
    <name type="scientific">Araneus ventricosus</name>
    <name type="common">Orbweaver spider</name>
    <name type="synonym">Epeira ventricosa</name>
    <dbReference type="NCBI Taxonomy" id="182803"/>
    <lineage>
        <taxon>Eukaryota</taxon>
        <taxon>Metazoa</taxon>
        <taxon>Ecdysozoa</taxon>
        <taxon>Arthropoda</taxon>
        <taxon>Chelicerata</taxon>
        <taxon>Arachnida</taxon>
        <taxon>Araneae</taxon>
        <taxon>Araneomorphae</taxon>
        <taxon>Entelegynae</taxon>
        <taxon>Araneoidea</taxon>
        <taxon>Araneidae</taxon>
        <taxon>Araneus</taxon>
    </lineage>
</organism>
<evidence type="ECO:0000313" key="3">
    <source>
        <dbReference type="Proteomes" id="UP000499080"/>
    </source>
</evidence>
<comment type="caution">
    <text evidence="2">The sequence shown here is derived from an EMBL/GenBank/DDBJ whole genome shotgun (WGS) entry which is preliminary data.</text>
</comment>
<accession>A0A4Y2JEJ3</accession>
<feature type="compositionally biased region" description="Basic and acidic residues" evidence="1">
    <location>
        <begin position="20"/>
        <end position="29"/>
    </location>
</feature>
<dbReference type="Proteomes" id="UP000499080">
    <property type="component" value="Unassembled WGS sequence"/>
</dbReference>
<reference evidence="2 3" key="1">
    <citation type="journal article" date="2019" name="Sci. Rep.">
        <title>Orb-weaving spider Araneus ventricosus genome elucidates the spidroin gene catalogue.</title>
        <authorList>
            <person name="Kono N."/>
            <person name="Nakamura H."/>
            <person name="Ohtoshi R."/>
            <person name="Moran D.A.P."/>
            <person name="Shinohara A."/>
            <person name="Yoshida Y."/>
            <person name="Fujiwara M."/>
            <person name="Mori M."/>
            <person name="Tomita M."/>
            <person name="Arakawa K."/>
        </authorList>
    </citation>
    <scope>NUCLEOTIDE SEQUENCE [LARGE SCALE GENOMIC DNA]</scope>
</reference>
<dbReference type="AlphaFoldDB" id="A0A4Y2JEJ3"/>
<gene>
    <name evidence="2" type="ORF">AVEN_248007_1</name>
</gene>
<keyword evidence="3" id="KW-1185">Reference proteome</keyword>
<evidence type="ECO:0000256" key="1">
    <source>
        <dbReference type="SAM" id="MobiDB-lite"/>
    </source>
</evidence>
<sequence length="160" mass="18494">MSPHRRKSKPACHTAHGRSGIRELNPDSIRRPQGTLSCHAIRQTTLPCLPISVKTEENGRRDQKVSLSSVRHFCDRSVEFLADLKSFIDIWDDVTTQKGGRRMPFPHVTPLHEAHWQRLEIVLRATEPSAAASDKRTDNLRDWFLWSPSWKIRVEIMCVY</sequence>
<dbReference type="EMBL" id="BGPR01003486">
    <property type="protein sequence ID" value="GBM88733.1"/>
    <property type="molecule type" value="Genomic_DNA"/>
</dbReference>
<feature type="compositionally biased region" description="Basic residues" evidence="1">
    <location>
        <begin position="1"/>
        <end position="10"/>
    </location>
</feature>
<feature type="region of interest" description="Disordered" evidence="1">
    <location>
        <begin position="1"/>
        <end position="29"/>
    </location>
</feature>